<sequence length="90" mass="10271">MKLVDQETANSIAIDYATQKGETIVNCQRIQHISKEEYDREVGPPHTHGNYLVELTIIRDYSPDKCNPVEQMLPVLVNDVTREATIMTQL</sequence>
<accession>A0A518CKP9</accession>
<evidence type="ECO:0000313" key="2">
    <source>
        <dbReference type="Proteomes" id="UP000317178"/>
    </source>
</evidence>
<gene>
    <name evidence="1" type="ORF">Pla110_15210</name>
</gene>
<dbReference type="AlphaFoldDB" id="A0A518CKP9"/>
<reference evidence="1 2" key="1">
    <citation type="submission" date="2019-02" db="EMBL/GenBank/DDBJ databases">
        <title>Deep-cultivation of Planctomycetes and their phenomic and genomic characterization uncovers novel biology.</title>
        <authorList>
            <person name="Wiegand S."/>
            <person name="Jogler M."/>
            <person name="Boedeker C."/>
            <person name="Pinto D."/>
            <person name="Vollmers J."/>
            <person name="Rivas-Marin E."/>
            <person name="Kohn T."/>
            <person name="Peeters S.H."/>
            <person name="Heuer A."/>
            <person name="Rast P."/>
            <person name="Oberbeckmann S."/>
            <person name="Bunk B."/>
            <person name="Jeske O."/>
            <person name="Meyerdierks A."/>
            <person name="Storesund J.E."/>
            <person name="Kallscheuer N."/>
            <person name="Luecker S."/>
            <person name="Lage O.M."/>
            <person name="Pohl T."/>
            <person name="Merkel B.J."/>
            <person name="Hornburger P."/>
            <person name="Mueller R.-W."/>
            <person name="Bruemmer F."/>
            <person name="Labrenz M."/>
            <person name="Spormann A.M."/>
            <person name="Op den Camp H."/>
            <person name="Overmann J."/>
            <person name="Amann R."/>
            <person name="Jetten M.S.M."/>
            <person name="Mascher T."/>
            <person name="Medema M.H."/>
            <person name="Devos D.P."/>
            <person name="Kaster A.-K."/>
            <person name="Ovreas L."/>
            <person name="Rohde M."/>
            <person name="Galperin M.Y."/>
            <person name="Jogler C."/>
        </authorList>
    </citation>
    <scope>NUCLEOTIDE SEQUENCE [LARGE SCALE GENOMIC DNA]</scope>
    <source>
        <strain evidence="1 2">Pla110</strain>
    </source>
</reference>
<proteinExistence type="predicted"/>
<dbReference type="KEGG" id="plon:Pla110_15210"/>
<evidence type="ECO:0000313" key="1">
    <source>
        <dbReference type="EMBL" id="QDU79803.1"/>
    </source>
</evidence>
<keyword evidence="2" id="KW-1185">Reference proteome</keyword>
<dbReference type="Proteomes" id="UP000317178">
    <property type="component" value="Chromosome"/>
</dbReference>
<name>A0A518CKP9_9PLAN</name>
<dbReference type="RefSeq" id="WP_144994695.1">
    <property type="nucleotide sequence ID" value="NZ_CP036281.1"/>
</dbReference>
<protein>
    <submittedName>
        <fullName evidence="1">Uncharacterized protein</fullName>
    </submittedName>
</protein>
<organism evidence="1 2">
    <name type="scientific">Polystyrenella longa</name>
    <dbReference type="NCBI Taxonomy" id="2528007"/>
    <lineage>
        <taxon>Bacteria</taxon>
        <taxon>Pseudomonadati</taxon>
        <taxon>Planctomycetota</taxon>
        <taxon>Planctomycetia</taxon>
        <taxon>Planctomycetales</taxon>
        <taxon>Planctomycetaceae</taxon>
        <taxon>Polystyrenella</taxon>
    </lineage>
</organism>
<dbReference type="EMBL" id="CP036281">
    <property type="protein sequence ID" value="QDU79803.1"/>
    <property type="molecule type" value="Genomic_DNA"/>
</dbReference>